<reference evidence="3" key="1">
    <citation type="journal article" date="2019" name="Int. J. Syst. Evol. Microbiol.">
        <title>The Global Catalogue of Microorganisms (GCM) 10K type strain sequencing project: providing services to taxonomists for standard genome sequencing and annotation.</title>
        <authorList>
            <consortium name="The Broad Institute Genomics Platform"/>
            <consortium name="The Broad Institute Genome Sequencing Center for Infectious Disease"/>
            <person name="Wu L."/>
            <person name="Ma J."/>
        </authorList>
    </citation>
    <scope>NUCLEOTIDE SEQUENCE [LARGE SCALE GENOMIC DNA]</scope>
    <source>
        <strain evidence="3">KACC 11904</strain>
    </source>
</reference>
<evidence type="ECO:0000313" key="2">
    <source>
        <dbReference type="EMBL" id="MFC5448572.1"/>
    </source>
</evidence>
<dbReference type="SUPFAM" id="SSF109854">
    <property type="entry name" value="DinB/YfiT-like putative metalloenzymes"/>
    <property type="match status" value="1"/>
</dbReference>
<dbReference type="Proteomes" id="UP001596044">
    <property type="component" value="Unassembled WGS sequence"/>
</dbReference>
<dbReference type="Gene3D" id="1.20.120.450">
    <property type="entry name" value="dinb family like domain"/>
    <property type="match status" value="1"/>
</dbReference>
<organism evidence="2 3">
    <name type="scientific">Paenibacillus aestuarii</name>
    <dbReference type="NCBI Taxonomy" id="516965"/>
    <lineage>
        <taxon>Bacteria</taxon>
        <taxon>Bacillati</taxon>
        <taxon>Bacillota</taxon>
        <taxon>Bacilli</taxon>
        <taxon>Bacillales</taxon>
        <taxon>Paenibacillaceae</taxon>
        <taxon>Paenibacillus</taxon>
    </lineage>
</organism>
<comment type="caution">
    <text evidence="2">The sequence shown here is derived from an EMBL/GenBank/DDBJ whole genome shotgun (WGS) entry which is preliminary data.</text>
</comment>
<keyword evidence="3" id="KW-1185">Reference proteome</keyword>
<feature type="domain" description="DinB-like" evidence="1">
    <location>
        <begin position="8"/>
        <end position="145"/>
    </location>
</feature>
<evidence type="ECO:0000313" key="3">
    <source>
        <dbReference type="Proteomes" id="UP001596044"/>
    </source>
</evidence>
<dbReference type="InterPro" id="IPR034660">
    <property type="entry name" value="DinB/YfiT-like"/>
</dbReference>
<evidence type="ECO:0000259" key="1">
    <source>
        <dbReference type="Pfam" id="PF12867"/>
    </source>
</evidence>
<proteinExistence type="predicted"/>
<dbReference type="RefSeq" id="WP_270878239.1">
    <property type="nucleotide sequence ID" value="NZ_JAQFVF010000018.1"/>
</dbReference>
<dbReference type="InterPro" id="IPR024775">
    <property type="entry name" value="DinB-like"/>
</dbReference>
<sequence length="158" mass="18549">MDQMLFKQLEFIRNRTIDAVQGLSDEVLDVIPEGFNNNIRWNLGHVYYVQERFAFYFAGEPVQLPDHFEALFPNGTKPADWVVTPPTKDVLLQLLIEQSQRIESVLTNRLEERVKEPYTTRNGLTLSTIQEFLTYTLYHEGIHFNAINFLKRFANRVQ</sequence>
<dbReference type="EMBL" id="JBHSMJ010000009">
    <property type="protein sequence ID" value="MFC5448572.1"/>
    <property type="molecule type" value="Genomic_DNA"/>
</dbReference>
<protein>
    <submittedName>
        <fullName evidence="2">DinB family protein</fullName>
    </submittedName>
</protein>
<gene>
    <name evidence="2" type="ORF">ACFPOG_09880</name>
</gene>
<name>A0ABW0K6D0_9BACL</name>
<accession>A0ABW0K6D0</accession>
<dbReference type="Pfam" id="PF12867">
    <property type="entry name" value="DinB_2"/>
    <property type="match status" value="1"/>
</dbReference>